<organism evidence="1 2">
    <name type="scientific">Sphingobium lactosutens DS20</name>
    <dbReference type="NCBI Taxonomy" id="1331060"/>
    <lineage>
        <taxon>Bacteria</taxon>
        <taxon>Pseudomonadati</taxon>
        <taxon>Pseudomonadota</taxon>
        <taxon>Alphaproteobacteria</taxon>
        <taxon>Sphingomonadales</taxon>
        <taxon>Sphingomonadaceae</taxon>
        <taxon>Sphingobium</taxon>
    </lineage>
</organism>
<dbReference type="OrthoDB" id="7473726at2"/>
<dbReference type="Proteomes" id="UP000015531">
    <property type="component" value="Unassembled WGS sequence"/>
</dbReference>
<evidence type="ECO:0000313" key="2">
    <source>
        <dbReference type="Proteomes" id="UP000015531"/>
    </source>
</evidence>
<name>T0HWK1_9SPHN</name>
<sequence>MALLLMMLALVGMVVLASWHDSKPHVHDVTAAEYVIELGDHHPGDRPQPADPLHLAAHVVLQGIAMPAEPAVAATVPALAAVWTMAGPVAVHSLPPVSILRPPRA</sequence>
<accession>T0HWK1</accession>
<dbReference type="AlphaFoldDB" id="T0HWK1"/>
<keyword evidence="2" id="KW-1185">Reference proteome</keyword>
<comment type="caution">
    <text evidence="1">The sequence shown here is derived from an EMBL/GenBank/DDBJ whole genome shotgun (WGS) entry which is preliminary data.</text>
</comment>
<dbReference type="EMBL" id="ATDP01000075">
    <property type="protein sequence ID" value="EQB16533.1"/>
    <property type="molecule type" value="Genomic_DNA"/>
</dbReference>
<reference evidence="1 2" key="1">
    <citation type="journal article" date="2013" name="Genome Announc.">
        <title>Draft Genome Sequence of Sphingobium lactosutens Strain DS20T, Isolated from a Hexachlorocyclohexane Dumpsite.</title>
        <authorList>
            <person name="Kumar R."/>
            <person name="Dwivedi V."/>
            <person name="Negi V."/>
            <person name="Khurana J.P."/>
            <person name="Lal R."/>
        </authorList>
    </citation>
    <scope>NUCLEOTIDE SEQUENCE [LARGE SCALE GENOMIC DNA]</scope>
    <source>
        <strain evidence="1 2">DS20</strain>
    </source>
</reference>
<gene>
    <name evidence="1" type="ORF">RLDS_06875</name>
</gene>
<dbReference type="RefSeq" id="WP_021225197.1">
    <property type="nucleotide sequence ID" value="NZ_ATDP01000075.1"/>
</dbReference>
<proteinExistence type="predicted"/>
<dbReference type="PATRIC" id="fig|1331060.3.peg.1293"/>
<evidence type="ECO:0000313" key="1">
    <source>
        <dbReference type="EMBL" id="EQB16533.1"/>
    </source>
</evidence>
<protein>
    <submittedName>
        <fullName evidence="1">Uncharacterized protein</fullName>
    </submittedName>
</protein>